<dbReference type="InterPro" id="IPR035542">
    <property type="entry name" value="CRIP"/>
</dbReference>
<feature type="compositionally biased region" description="Basic and acidic residues" evidence="4">
    <location>
        <begin position="113"/>
        <end position="133"/>
    </location>
</feature>
<evidence type="ECO:0000256" key="2">
    <source>
        <dbReference type="ARBA" id="ARBA00023242"/>
    </source>
</evidence>
<feature type="region of interest" description="Disordered" evidence="4">
    <location>
        <begin position="80"/>
        <end position="133"/>
    </location>
</feature>
<keyword evidence="3" id="KW-0175">Coiled coil</keyword>
<dbReference type="SMR" id="A0A8T2GN47"/>
<evidence type="ECO:0000313" key="6">
    <source>
        <dbReference type="Proteomes" id="UP000694240"/>
    </source>
</evidence>
<keyword evidence="6" id="KW-1185">Reference proteome</keyword>
<dbReference type="AlphaFoldDB" id="A0A8T2GN47"/>
<reference evidence="5 6" key="1">
    <citation type="submission" date="2020-12" db="EMBL/GenBank/DDBJ databases">
        <title>Concerted genomic and epigenomic changes stabilize Arabidopsis allopolyploids.</title>
        <authorList>
            <person name="Chen Z."/>
        </authorList>
    </citation>
    <scope>NUCLEOTIDE SEQUENCE [LARGE SCALE GENOMIC DNA]</scope>
    <source>
        <strain evidence="5">Allo738</strain>
        <tissue evidence="5">Leaf</tissue>
    </source>
</reference>
<dbReference type="GO" id="GO:0005634">
    <property type="term" value="C:nucleus"/>
    <property type="evidence" value="ECO:0007669"/>
    <property type="project" value="UniProtKB-SubCell"/>
</dbReference>
<organism evidence="5 6">
    <name type="scientific">Arabidopsis thaliana x Arabidopsis arenosa</name>
    <dbReference type="NCBI Taxonomy" id="1240361"/>
    <lineage>
        <taxon>Eukaryota</taxon>
        <taxon>Viridiplantae</taxon>
        <taxon>Streptophyta</taxon>
        <taxon>Embryophyta</taxon>
        <taxon>Tracheophyta</taxon>
        <taxon>Spermatophyta</taxon>
        <taxon>Magnoliopsida</taxon>
        <taxon>eudicotyledons</taxon>
        <taxon>Gunneridae</taxon>
        <taxon>Pentapetalae</taxon>
        <taxon>rosids</taxon>
        <taxon>malvids</taxon>
        <taxon>Brassicales</taxon>
        <taxon>Brassicaceae</taxon>
        <taxon>Camelineae</taxon>
        <taxon>Arabidopsis</taxon>
    </lineage>
</organism>
<gene>
    <name evidence="5" type="ORF">ISN45_At01g038230</name>
</gene>
<dbReference type="PANTHER" id="PTHR45843">
    <property type="entry name" value="PEPTIDYL-PROLYL CIS-TRANS ISOMERASE-LIKE 4"/>
    <property type="match status" value="1"/>
</dbReference>
<evidence type="ECO:0000256" key="3">
    <source>
        <dbReference type="SAM" id="Coils"/>
    </source>
</evidence>
<sequence>MSFDLQELPQALKGCVFQNVQKGFIAQTGDPTGTGTSGDSIYRFLHGDHMDGTFIDDRKIHVGFNQSSFKIWRQVWRKDSQHGKDHVAKSPEKRELRRHGSEKIHRRSSHGYGEGRKRHGDERYTEDKAGKYDGRRQEFRELERVFNDKLSKEKKLQREEKEIVRMMNTEEKYAAKKREWGLHHVPAHEIGQT</sequence>
<dbReference type="InterPro" id="IPR029000">
    <property type="entry name" value="Cyclophilin-like_dom_sf"/>
</dbReference>
<evidence type="ECO:0000313" key="5">
    <source>
        <dbReference type="EMBL" id="KAG7648736.1"/>
    </source>
</evidence>
<protein>
    <submittedName>
        <fullName evidence="5">Cyclophilin-like domain superfamily</fullName>
    </submittedName>
</protein>
<keyword evidence="2" id="KW-0539">Nucleus</keyword>
<proteinExistence type="predicted"/>
<evidence type="ECO:0000256" key="4">
    <source>
        <dbReference type="SAM" id="MobiDB-lite"/>
    </source>
</evidence>
<dbReference type="Gene3D" id="2.40.100.10">
    <property type="entry name" value="Cyclophilin-like"/>
    <property type="match status" value="1"/>
</dbReference>
<dbReference type="Proteomes" id="UP000694240">
    <property type="component" value="Chromosome 1"/>
</dbReference>
<dbReference type="EMBL" id="JAEFBK010000001">
    <property type="protein sequence ID" value="KAG7648736.1"/>
    <property type="molecule type" value="Genomic_DNA"/>
</dbReference>
<feature type="compositionally biased region" description="Basic and acidic residues" evidence="4">
    <location>
        <begin position="80"/>
        <end position="103"/>
    </location>
</feature>
<comment type="subcellular location">
    <subcellularLocation>
        <location evidence="1">Nucleus</location>
    </subcellularLocation>
</comment>
<accession>A0A8T2GN47</accession>
<comment type="caution">
    <text evidence="5">The sequence shown here is derived from an EMBL/GenBank/DDBJ whole genome shotgun (WGS) entry which is preliminary data.</text>
</comment>
<dbReference type="SUPFAM" id="SSF50891">
    <property type="entry name" value="Cyclophilin-like"/>
    <property type="match status" value="1"/>
</dbReference>
<dbReference type="PANTHER" id="PTHR45843:SF1">
    <property type="entry name" value="PEPTIDYL-PROLYL CIS-TRANS ISOMERASE-LIKE 4"/>
    <property type="match status" value="1"/>
</dbReference>
<feature type="coiled-coil region" evidence="3">
    <location>
        <begin position="142"/>
        <end position="176"/>
    </location>
</feature>
<name>A0A8T2GN47_9BRAS</name>
<evidence type="ECO:0000256" key="1">
    <source>
        <dbReference type="ARBA" id="ARBA00004123"/>
    </source>
</evidence>